<accession>A0A5C3M1J6</accession>
<dbReference type="EMBL" id="ML213600">
    <property type="protein sequence ID" value="TFK39264.1"/>
    <property type="molecule type" value="Genomic_DNA"/>
</dbReference>
<gene>
    <name evidence="1" type="ORF">BDQ12DRAFT_665594</name>
</gene>
<evidence type="ECO:0000313" key="1">
    <source>
        <dbReference type="EMBL" id="TFK39264.1"/>
    </source>
</evidence>
<sequence>MEDLGWLTLEVDDELMCSFPSSTSSTAHAGYGLHVDWIQGVAYHYPSTPYHALASTSLPSDRPLPALSPVLARAAVYRPFPDALSRENNVPMIIERTRMAVFIFAIRLSGHRGDVRMVALSNEGAAVSVNDVLEAVRAAVAGRQPAFAPAAAMAQMGTIRLDERARWNWSGFEEGNEGVWELSLV</sequence>
<evidence type="ECO:0000313" key="2">
    <source>
        <dbReference type="Proteomes" id="UP000308652"/>
    </source>
</evidence>
<organism evidence="1 2">
    <name type="scientific">Crucibulum laeve</name>
    <dbReference type="NCBI Taxonomy" id="68775"/>
    <lineage>
        <taxon>Eukaryota</taxon>
        <taxon>Fungi</taxon>
        <taxon>Dikarya</taxon>
        <taxon>Basidiomycota</taxon>
        <taxon>Agaricomycotina</taxon>
        <taxon>Agaricomycetes</taxon>
        <taxon>Agaricomycetidae</taxon>
        <taxon>Agaricales</taxon>
        <taxon>Agaricineae</taxon>
        <taxon>Nidulariaceae</taxon>
        <taxon>Crucibulum</taxon>
    </lineage>
</organism>
<proteinExistence type="predicted"/>
<name>A0A5C3M1J6_9AGAR</name>
<dbReference type="AlphaFoldDB" id="A0A5C3M1J6"/>
<reference evidence="1 2" key="1">
    <citation type="journal article" date="2019" name="Nat. Ecol. Evol.">
        <title>Megaphylogeny resolves global patterns of mushroom evolution.</title>
        <authorList>
            <person name="Varga T."/>
            <person name="Krizsan K."/>
            <person name="Foldi C."/>
            <person name="Dima B."/>
            <person name="Sanchez-Garcia M."/>
            <person name="Sanchez-Ramirez S."/>
            <person name="Szollosi G.J."/>
            <person name="Szarkandi J.G."/>
            <person name="Papp V."/>
            <person name="Albert L."/>
            <person name="Andreopoulos W."/>
            <person name="Angelini C."/>
            <person name="Antonin V."/>
            <person name="Barry K.W."/>
            <person name="Bougher N.L."/>
            <person name="Buchanan P."/>
            <person name="Buyck B."/>
            <person name="Bense V."/>
            <person name="Catcheside P."/>
            <person name="Chovatia M."/>
            <person name="Cooper J."/>
            <person name="Damon W."/>
            <person name="Desjardin D."/>
            <person name="Finy P."/>
            <person name="Geml J."/>
            <person name="Haridas S."/>
            <person name="Hughes K."/>
            <person name="Justo A."/>
            <person name="Karasinski D."/>
            <person name="Kautmanova I."/>
            <person name="Kiss B."/>
            <person name="Kocsube S."/>
            <person name="Kotiranta H."/>
            <person name="LaButti K.M."/>
            <person name="Lechner B.E."/>
            <person name="Liimatainen K."/>
            <person name="Lipzen A."/>
            <person name="Lukacs Z."/>
            <person name="Mihaltcheva S."/>
            <person name="Morgado L.N."/>
            <person name="Niskanen T."/>
            <person name="Noordeloos M.E."/>
            <person name="Ohm R.A."/>
            <person name="Ortiz-Santana B."/>
            <person name="Ovrebo C."/>
            <person name="Racz N."/>
            <person name="Riley R."/>
            <person name="Savchenko A."/>
            <person name="Shiryaev A."/>
            <person name="Soop K."/>
            <person name="Spirin V."/>
            <person name="Szebenyi C."/>
            <person name="Tomsovsky M."/>
            <person name="Tulloss R.E."/>
            <person name="Uehling J."/>
            <person name="Grigoriev I.V."/>
            <person name="Vagvolgyi C."/>
            <person name="Papp T."/>
            <person name="Martin F.M."/>
            <person name="Miettinen O."/>
            <person name="Hibbett D.S."/>
            <person name="Nagy L.G."/>
        </authorList>
    </citation>
    <scope>NUCLEOTIDE SEQUENCE [LARGE SCALE GENOMIC DNA]</scope>
    <source>
        <strain evidence="1 2">CBS 166.37</strain>
    </source>
</reference>
<keyword evidence="2" id="KW-1185">Reference proteome</keyword>
<protein>
    <submittedName>
        <fullName evidence="1">Uncharacterized protein</fullName>
    </submittedName>
</protein>
<dbReference type="Proteomes" id="UP000308652">
    <property type="component" value="Unassembled WGS sequence"/>
</dbReference>